<dbReference type="GO" id="GO:0016787">
    <property type="term" value="F:hydrolase activity"/>
    <property type="evidence" value="ECO:0007669"/>
    <property type="project" value="UniProtKB-KW"/>
</dbReference>
<reference evidence="4" key="1">
    <citation type="submission" date="2016-10" db="EMBL/GenBank/DDBJ databases">
        <authorList>
            <person name="Varghese N."/>
            <person name="Submissions S."/>
        </authorList>
    </citation>
    <scope>NUCLEOTIDE SEQUENCE [LARGE SCALE GENOMIC DNA]</scope>
    <source>
        <strain evidence="4">CPCC 202695</strain>
    </source>
</reference>
<dbReference type="CDD" id="cd14728">
    <property type="entry name" value="Ere-like"/>
    <property type="match status" value="1"/>
</dbReference>
<dbReference type="GO" id="GO:0046677">
    <property type="term" value="P:response to antibiotic"/>
    <property type="evidence" value="ECO:0007669"/>
    <property type="project" value="InterPro"/>
</dbReference>
<evidence type="ECO:0000313" key="5">
    <source>
        <dbReference type="Proteomes" id="UP000893823"/>
    </source>
</evidence>
<keyword evidence="5" id="KW-1185">Reference proteome</keyword>
<dbReference type="Gene3D" id="3.40.1660.10">
    <property type="entry name" value="EreA-like (biosynthetic domain)"/>
    <property type="match status" value="1"/>
</dbReference>
<protein>
    <submittedName>
        <fullName evidence="3">Erythromycin esterase</fullName>
        <ecNumber evidence="2">3.1.1.-</ecNumber>
    </submittedName>
</protein>
<gene>
    <name evidence="2" type="ORF">BCL57_001229</name>
    <name evidence="3" type="ORF">SAMN04489721_3154</name>
</gene>
<reference evidence="2" key="3">
    <citation type="submission" date="2022-06" db="EMBL/GenBank/DDBJ databases">
        <title>Genomic Encyclopedia of Type Strains, Phase III (KMG-III): the genomes of soil and plant-associated and newly described type strains.</title>
        <authorList>
            <person name="Whitman W."/>
        </authorList>
    </citation>
    <scope>NUCLEOTIDE SEQUENCE</scope>
    <source>
        <strain evidence="2">CPCC 202695</strain>
    </source>
</reference>
<dbReference type="PANTHER" id="PTHR31299">
    <property type="entry name" value="ESTERASE, PUTATIVE (AFU_ORTHOLOGUE AFUA_1G05850)-RELATED"/>
    <property type="match status" value="1"/>
</dbReference>
<accession>A0A1H1ZG05</accession>
<dbReference type="SUPFAM" id="SSF159501">
    <property type="entry name" value="EreA/ChaN-like"/>
    <property type="match status" value="1"/>
</dbReference>
<dbReference type="EMBL" id="SODL02000002">
    <property type="protein sequence ID" value="MCP2367075.1"/>
    <property type="molecule type" value="Genomic_DNA"/>
</dbReference>
<proteinExistence type="predicted"/>
<dbReference type="AlphaFoldDB" id="A0A1H1ZG05"/>
<dbReference type="Proteomes" id="UP000893823">
    <property type="component" value="Unassembled WGS sequence"/>
</dbReference>
<dbReference type="EMBL" id="LT629755">
    <property type="protein sequence ID" value="SDT32583.1"/>
    <property type="molecule type" value="Genomic_DNA"/>
</dbReference>
<sequence>MDDAQVRRLRRYASPLATLDPDELDGSDLDAIAGLVGDARAVFLGESMHRVHEFLDVRHRITRFLVERLGFTAVVAESGFAEGRLVDDWIMGRSATPPRDVLQRGVTYHHGKSQEMLDQLAWMRRRNLRATRPVRFFGMDLPASAATARPAVVAALDALDRYDPEYAARVRAHLLPMFDHLPPDDGGLAWAAVAIASYLALEPDARHPLTAAIGELAERIAARRPAILDRAEADGDPDAFEVVDFAVQCAVVARHADAFLAAMVDAPGRRYPPANVRDLAMAESVRWVLGRHDRIVVLAANGHVQRSPFHAPPLVPEPQPTLGQHLARELRGRSVVIGTTYGGGATWLHRPRPDDAPGHSTPFVDDLPEPAPESLDAMLAEATRDPDECLLVDLRGVRGDPILAPRLAATSGTAHGPHLLTSDPASAFDAVVHVGRVSPWHTWIDERGLTP</sequence>
<dbReference type="InterPro" id="IPR007815">
    <property type="entry name" value="Emycin_Estase"/>
</dbReference>
<dbReference type="Proteomes" id="UP000199482">
    <property type="component" value="Chromosome I"/>
</dbReference>
<dbReference type="EC" id="3.1.1.-" evidence="2"/>
<dbReference type="Gene3D" id="3.30.1870.10">
    <property type="entry name" value="EreA-like, domain 2"/>
    <property type="match status" value="1"/>
</dbReference>
<dbReference type="PANTHER" id="PTHR31299:SF0">
    <property type="entry name" value="ESTERASE, PUTATIVE (AFU_ORTHOLOGUE AFUA_1G05850)-RELATED"/>
    <property type="match status" value="1"/>
</dbReference>
<organism evidence="3 4">
    <name type="scientific">Agromyces flavus</name>
    <dbReference type="NCBI Taxonomy" id="589382"/>
    <lineage>
        <taxon>Bacteria</taxon>
        <taxon>Bacillati</taxon>
        <taxon>Actinomycetota</taxon>
        <taxon>Actinomycetes</taxon>
        <taxon>Micrococcales</taxon>
        <taxon>Microbacteriaceae</taxon>
        <taxon>Agromyces</taxon>
    </lineage>
</organism>
<feature type="region of interest" description="Disordered" evidence="1">
    <location>
        <begin position="346"/>
        <end position="366"/>
    </location>
</feature>
<dbReference type="RefSeq" id="WP_092674495.1">
    <property type="nucleotide sequence ID" value="NZ_BMDN01000002.1"/>
</dbReference>
<keyword evidence="2" id="KW-0378">Hydrolase</keyword>
<dbReference type="Pfam" id="PF05139">
    <property type="entry name" value="Erythro_esteras"/>
    <property type="match status" value="1"/>
</dbReference>
<reference evidence="3" key="2">
    <citation type="submission" date="2016-10" db="EMBL/GenBank/DDBJ databases">
        <authorList>
            <person name="de Groot N.N."/>
        </authorList>
    </citation>
    <scope>NUCLEOTIDE SEQUENCE [LARGE SCALE GENOMIC DNA]</scope>
    <source>
        <strain evidence="3">CPCC 202695</strain>
    </source>
</reference>
<evidence type="ECO:0000313" key="2">
    <source>
        <dbReference type="EMBL" id="MCP2367075.1"/>
    </source>
</evidence>
<dbReference type="Gene3D" id="1.20.1440.30">
    <property type="entry name" value="Biosynthetic Protein domain"/>
    <property type="match status" value="1"/>
</dbReference>
<evidence type="ECO:0000313" key="4">
    <source>
        <dbReference type="Proteomes" id="UP000199482"/>
    </source>
</evidence>
<evidence type="ECO:0000313" key="3">
    <source>
        <dbReference type="EMBL" id="SDT32583.1"/>
    </source>
</evidence>
<dbReference type="STRING" id="589382.SAMN04489721_3154"/>
<dbReference type="OrthoDB" id="9810066at2"/>
<evidence type="ECO:0000256" key="1">
    <source>
        <dbReference type="SAM" id="MobiDB-lite"/>
    </source>
</evidence>
<name>A0A1H1ZG05_9MICO</name>
<dbReference type="InterPro" id="IPR052036">
    <property type="entry name" value="Hydrolase/PRTase-associated"/>
</dbReference>